<comment type="caution">
    <text evidence="1">The sequence shown here is derived from an EMBL/GenBank/DDBJ whole genome shotgun (WGS) entry which is preliminary data.</text>
</comment>
<dbReference type="EMBL" id="SWOY01000004">
    <property type="protein sequence ID" value="NFG17688.1"/>
    <property type="molecule type" value="Genomic_DNA"/>
</dbReference>
<dbReference type="InterPro" id="IPR027417">
    <property type="entry name" value="P-loop_NTPase"/>
</dbReference>
<protein>
    <submittedName>
        <fullName evidence="1">Uncharacterized protein</fullName>
    </submittedName>
</protein>
<evidence type="ECO:0000313" key="1">
    <source>
        <dbReference type="EMBL" id="NFG17688.1"/>
    </source>
</evidence>
<dbReference type="Gene3D" id="3.40.50.300">
    <property type="entry name" value="P-loop containing nucleotide triphosphate hydrolases"/>
    <property type="match status" value="1"/>
</dbReference>
<dbReference type="AlphaFoldDB" id="A0A6B4G1B1"/>
<dbReference type="Proteomes" id="UP000478995">
    <property type="component" value="Unassembled WGS sequence"/>
</dbReference>
<organism evidence="1 2">
    <name type="scientific">Clostridium botulinum</name>
    <dbReference type="NCBI Taxonomy" id="1491"/>
    <lineage>
        <taxon>Bacteria</taxon>
        <taxon>Bacillati</taxon>
        <taxon>Bacillota</taxon>
        <taxon>Clostridia</taxon>
        <taxon>Eubacteriales</taxon>
        <taxon>Clostridiaceae</taxon>
        <taxon>Clostridium</taxon>
    </lineage>
</organism>
<evidence type="ECO:0000313" key="2">
    <source>
        <dbReference type="Proteomes" id="UP000478995"/>
    </source>
</evidence>
<proteinExistence type="predicted"/>
<sequence>MIRLILKKLIIISRKDEEAKIVEFDDRLTVITGDDLSGYIKNRTGKSVIMKSIYYAFGAKLKKYTSNWSSLKISTIVNFQYDNKEYELYRENDCFILKENAIQKFFKNVSDLRKCYAELFNFEIKMPVSKYESTAIYAYPGAIFMPFYIDQDLGWSGSWDSFSDIFGGKWKEEILLYHMGIRTPEYYKLSEKKIELNNKQKTNKEQLRTLEIILKNQVEKYKKYLDINVDLNDFADEIGELTNELNRQMNKRNSIKEKLVECFNEIRESEELYKVAEKVHAELLGDINYVEANILEDSIICPICGTAHENSIENHFNIYSEIQECEETMQKYFNNREKIEAKIEKQLDELNTLEDYIHEIEDILKRKRELVTFKEVILSEGSKSIIAEVKADMNKLKREIAEIADSLNEITKKQTAITKKAKNIRESYLKKLKNNLNQLDVKDIEEDDIKKIKTSFNSGGNDLPCAIIAQIYSLYATSVKYSKTISAPIVLDAIFQQEPVKTKIDEIWDFVINNQPAESQLIISTTELHNKKVNGKTITLTKVQGLLSKDDYNKISDKLNYYKNNILKYKKEEKN</sequence>
<reference evidence="1 2" key="1">
    <citation type="submission" date="2019-04" db="EMBL/GenBank/DDBJ databases">
        <title>Genome sequencing of Clostridium botulinum Groups I-IV and Clostridium butyricum.</title>
        <authorList>
            <person name="Brunt J."/>
            <person name="Van Vliet A.H.M."/>
            <person name="Stringer S.C."/>
            <person name="Carter A.T."/>
            <person name="Peck M.W."/>
        </authorList>
    </citation>
    <scope>NUCLEOTIDE SEQUENCE [LARGE SCALE GENOMIC DNA]</scope>
    <source>
        <strain evidence="1 2">IFR 18/037</strain>
    </source>
</reference>
<gene>
    <name evidence="1" type="ORF">FC794_13000</name>
</gene>
<accession>A0A6B4G1B1</accession>
<dbReference type="RefSeq" id="WP_061315939.1">
    <property type="nucleotide sequence ID" value="NZ_CP022395.1"/>
</dbReference>
<name>A0A6B4G1B1_CLOBO</name>